<gene>
    <name evidence="1" type="ORF">MSG28_008670</name>
</gene>
<name>A0ACC0J7J4_CHOFU</name>
<reference evidence="1 2" key="1">
    <citation type="journal article" date="2022" name="Genome Biol. Evol.">
        <title>The Spruce Budworm Genome: Reconstructing the Evolutionary History of Antifreeze Proteins.</title>
        <authorList>
            <person name="Beliveau C."/>
            <person name="Gagne P."/>
            <person name="Picq S."/>
            <person name="Vernygora O."/>
            <person name="Keeling C.I."/>
            <person name="Pinkney K."/>
            <person name="Doucet D."/>
            <person name="Wen F."/>
            <person name="Johnston J.S."/>
            <person name="Maaroufi H."/>
            <person name="Boyle B."/>
            <person name="Laroche J."/>
            <person name="Dewar K."/>
            <person name="Juretic N."/>
            <person name="Blackburn G."/>
            <person name="Nisole A."/>
            <person name="Brunet B."/>
            <person name="Brandao M."/>
            <person name="Lumley L."/>
            <person name="Duan J."/>
            <person name="Quan G."/>
            <person name="Lucarotti C.J."/>
            <person name="Roe A.D."/>
            <person name="Sperling F.A.H."/>
            <person name="Levesque R.C."/>
            <person name="Cusson M."/>
        </authorList>
    </citation>
    <scope>NUCLEOTIDE SEQUENCE [LARGE SCALE GENOMIC DNA]</scope>
    <source>
        <strain evidence="1">Glfc:IPQL:Cfum</strain>
    </source>
</reference>
<sequence>MARWLVIAIGLLGLCWPIGCGDSKYD</sequence>
<dbReference type="Proteomes" id="UP001064048">
    <property type="component" value="Chromosome 14"/>
</dbReference>
<accession>A0ACC0J7J4</accession>
<keyword evidence="2" id="KW-1185">Reference proteome</keyword>
<organism evidence="1 2">
    <name type="scientific">Choristoneura fumiferana</name>
    <name type="common">Spruce budworm moth</name>
    <name type="synonym">Archips fumiferana</name>
    <dbReference type="NCBI Taxonomy" id="7141"/>
    <lineage>
        <taxon>Eukaryota</taxon>
        <taxon>Metazoa</taxon>
        <taxon>Ecdysozoa</taxon>
        <taxon>Arthropoda</taxon>
        <taxon>Hexapoda</taxon>
        <taxon>Insecta</taxon>
        <taxon>Pterygota</taxon>
        <taxon>Neoptera</taxon>
        <taxon>Endopterygota</taxon>
        <taxon>Lepidoptera</taxon>
        <taxon>Glossata</taxon>
        <taxon>Ditrysia</taxon>
        <taxon>Tortricoidea</taxon>
        <taxon>Tortricidae</taxon>
        <taxon>Tortricinae</taxon>
        <taxon>Choristoneura</taxon>
    </lineage>
</organism>
<proteinExistence type="predicted"/>
<evidence type="ECO:0000313" key="1">
    <source>
        <dbReference type="EMBL" id="KAI8420084.1"/>
    </source>
</evidence>
<dbReference type="EMBL" id="CM046114">
    <property type="protein sequence ID" value="KAI8420084.1"/>
    <property type="molecule type" value="Genomic_DNA"/>
</dbReference>
<comment type="caution">
    <text evidence="1">The sequence shown here is derived from an EMBL/GenBank/DDBJ whole genome shotgun (WGS) entry which is preliminary data.</text>
</comment>
<protein>
    <submittedName>
        <fullName evidence="1">Uncharacterized protein</fullName>
    </submittedName>
</protein>
<evidence type="ECO:0000313" key="2">
    <source>
        <dbReference type="Proteomes" id="UP001064048"/>
    </source>
</evidence>
<feature type="non-terminal residue" evidence="1">
    <location>
        <position position="26"/>
    </location>
</feature>